<dbReference type="CDD" id="cd05911">
    <property type="entry name" value="Firefly_Luc_like"/>
    <property type="match status" value="1"/>
</dbReference>
<dbReference type="OrthoDB" id="6509636at2759"/>
<dbReference type="GeneID" id="27712843"/>
<dbReference type="STRING" id="1442371.A0A0D2KK59"/>
<dbReference type="InterPro" id="IPR000873">
    <property type="entry name" value="AMP-dep_synth/lig_dom"/>
</dbReference>
<proteinExistence type="predicted"/>
<feature type="domain" description="AMP-dependent synthetase/ligase" evidence="1">
    <location>
        <begin position="23"/>
        <end position="395"/>
    </location>
</feature>
<evidence type="ECO:0000259" key="1">
    <source>
        <dbReference type="Pfam" id="PF00501"/>
    </source>
</evidence>
<dbReference type="SUPFAM" id="SSF56801">
    <property type="entry name" value="Acetyl-CoA synthetase-like"/>
    <property type="match status" value="1"/>
</dbReference>
<dbReference type="Proteomes" id="UP000053411">
    <property type="component" value="Unassembled WGS sequence"/>
</dbReference>
<keyword evidence="4" id="KW-1185">Reference proteome</keyword>
<gene>
    <name evidence="3" type="ORF">Z520_07097</name>
</gene>
<dbReference type="InterPro" id="IPR042099">
    <property type="entry name" value="ANL_N_sf"/>
</dbReference>
<dbReference type="GO" id="GO:0019748">
    <property type="term" value="P:secondary metabolic process"/>
    <property type="evidence" value="ECO:0007669"/>
    <property type="project" value="TreeGrafter"/>
</dbReference>
<sequence>MPWLSQESYPLPQKDLISLVFDECKYDPDKPVYHDLENPNRTISWRQGRTLTRKLAAGFRKAGLQRGDCFSIAAFNDIMYSMLFLGGVAAGGIFSGTNPAYQIYEIRHHIRTAQVKMFIVEPEVLSPILEAASLEGIARDKIFIFNPLPHQKVPQGFRSWEWLLQHGEEDWVRITDLEELQSTQVARLNTSGTTGLPKTAMQSHYNATSWHTMLHDISPVPWEVRNLYTLPGFHVATVPLVHACPFITGDQCWIMRRFELESFLAALERHRITNIGIVPPLVIAIIMSPLRHKYSLRSLRKIKCGAAPLDAVSQKKFQDLCAPDASFTQVFGMTETTGTISQFFGTERDETGSVGSRFLPNTDVKLIDDLGRDITAYDVEGELCVRGPTVIRGYFNNPSANAAAYDAEGYFKTGDVLYCDGKTKKWYIVDRKKELIKVRGFQVSPSELEAVLLSHPGIVDCAVLGFRPKGRPVHADELIRAYVVRRPPEERGDDPSAPSLTEDNVKQFIRSNLASYKSLTGGVVFVDEIPKSPSGKILKRVLKEQAEKEQELEQERGTVARAKL</sequence>
<dbReference type="RefSeq" id="XP_016631106.1">
    <property type="nucleotide sequence ID" value="XM_016777596.1"/>
</dbReference>
<protein>
    <recommendedName>
        <fullName evidence="5">AMP-dependent synthetase/ligase domain-containing protein</fullName>
    </recommendedName>
</protein>
<dbReference type="EMBL" id="KN848075">
    <property type="protein sequence ID" value="KIX96983.1"/>
    <property type="molecule type" value="Genomic_DNA"/>
</dbReference>
<feature type="domain" description="AMP-binding enzyme C-terminal" evidence="2">
    <location>
        <begin position="447"/>
        <end position="536"/>
    </location>
</feature>
<evidence type="ECO:0000259" key="2">
    <source>
        <dbReference type="Pfam" id="PF13193"/>
    </source>
</evidence>
<organism evidence="3 4">
    <name type="scientific">Fonsecaea multimorphosa CBS 102226</name>
    <dbReference type="NCBI Taxonomy" id="1442371"/>
    <lineage>
        <taxon>Eukaryota</taxon>
        <taxon>Fungi</taxon>
        <taxon>Dikarya</taxon>
        <taxon>Ascomycota</taxon>
        <taxon>Pezizomycotina</taxon>
        <taxon>Eurotiomycetes</taxon>
        <taxon>Chaetothyriomycetidae</taxon>
        <taxon>Chaetothyriales</taxon>
        <taxon>Herpotrichiellaceae</taxon>
        <taxon>Fonsecaea</taxon>
    </lineage>
</organism>
<evidence type="ECO:0008006" key="5">
    <source>
        <dbReference type="Google" id="ProtNLM"/>
    </source>
</evidence>
<dbReference type="VEuPathDB" id="FungiDB:Z520_07097"/>
<dbReference type="Pfam" id="PF13193">
    <property type="entry name" value="AMP-binding_C"/>
    <property type="match status" value="1"/>
</dbReference>
<accession>A0A0D2KK59</accession>
<dbReference type="PANTHER" id="PTHR24096">
    <property type="entry name" value="LONG-CHAIN-FATTY-ACID--COA LIGASE"/>
    <property type="match status" value="1"/>
</dbReference>
<dbReference type="PANTHER" id="PTHR24096:SF265">
    <property type="entry name" value="ENZYME, PUTATIVE (AFU_ORTHOLOGUE AFUA_5G14270)-RELATED"/>
    <property type="match status" value="1"/>
</dbReference>
<dbReference type="InterPro" id="IPR025110">
    <property type="entry name" value="AMP-bd_C"/>
</dbReference>
<dbReference type="GO" id="GO:0016405">
    <property type="term" value="F:CoA-ligase activity"/>
    <property type="evidence" value="ECO:0007669"/>
    <property type="project" value="TreeGrafter"/>
</dbReference>
<name>A0A0D2KK59_9EURO</name>
<dbReference type="AlphaFoldDB" id="A0A0D2KK59"/>
<evidence type="ECO:0000313" key="3">
    <source>
        <dbReference type="EMBL" id="KIX96983.1"/>
    </source>
</evidence>
<dbReference type="InterPro" id="IPR045851">
    <property type="entry name" value="AMP-bd_C_sf"/>
</dbReference>
<reference evidence="3 4" key="1">
    <citation type="submission" date="2015-01" db="EMBL/GenBank/DDBJ databases">
        <title>The Genome Sequence of Fonsecaea multimorphosa CBS 102226.</title>
        <authorList>
            <consortium name="The Broad Institute Genomics Platform"/>
            <person name="Cuomo C."/>
            <person name="de Hoog S."/>
            <person name="Gorbushina A."/>
            <person name="Stielow B."/>
            <person name="Teixiera M."/>
            <person name="Abouelleil A."/>
            <person name="Chapman S.B."/>
            <person name="Priest M."/>
            <person name="Young S.K."/>
            <person name="Wortman J."/>
            <person name="Nusbaum C."/>
            <person name="Birren B."/>
        </authorList>
    </citation>
    <scope>NUCLEOTIDE SEQUENCE [LARGE SCALE GENOMIC DNA]</scope>
    <source>
        <strain evidence="3 4">CBS 102226</strain>
    </source>
</reference>
<dbReference type="Gene3D" id="3.40.50.12780">
    <property type="entry name" value="N-terminal domain of ligase-like"/>
    <property type="match status" value="1"/>
</dbReference>
<dbReference type="Pfam" id="PF00501">
    <property type="entry name" value="AMP-binding"/>
    <property type="match status" value="1"/>
</dbReference>
<evidence type="ECO:0000313" key="4">
    <source>
        <dbReference type="Proteomes" id="UP000053411"/>
    </source>
</evidence>
<dbReference type="Gene3D" id="3.30.300.30">
    <property type="match status" value="1"/>
</dbReference>